<feature type="domain" description="DUF11" evidence="2">
    <location>
        <begin position="678"/>
        <end position="791"/>
    </location>
</feature>
<protein>
    <recommendedName>
        <fullName evidence="2">DUF11 domain-containing protein</fullName>
    </recommendedName>
</protein>
<dbReference type="Gene3D" id="2.60.40.10">
    <property type="entry name" value="Immunoglobulins"/>
    <property type="match status" value="1"/>
</dbReference>
<feature type="transmembrane region" description="Helical" evidence="1">
    <location>
        <begin position="827"/>
        <end position="844"/>
    </location>
</feature>
<keyword evidence="1" id="KW-0472">Membrane</keyword>
<dbReference type="InterPro" id="IPR001434">
    <property type="entry name" value="OmcB-like_DUF11"/>
</dbReference>
<dbReference type="InterPro" id="IPR051172">
    <property type="entry name" value="Chlamydia_OmcB"/>
</dbReference>
<name>R7PX74_METSM</name>
<feature type="domain" description="DUF11" evidence="2">
    <location>
        <begin position="438"/>
        <end position="551"/>
    </location>
</feature>
<dbReference type="AlphaFoldDB" id="R7PX74"/>
<dbReference type="NCBIfam" id="TIGR01451">
    <property type="entry name" value="B_ant_repeat"/>
    <property type="match status" value="4"/>
</dbReference>
<feature type="domain" description="DUF11" evidence="2">
    <location>
        <begin position="78"/>
        <end position="190"/>
    </location>
</feature>
<dbReference type="Proteomes" id="UP000018189">
    <property type="component" value="Unassembled WGS sequence"/>
</dbReference>
<dbReference type="EMBL" id="CBKP010000033">
    <property type="protein sequence ID" value="CDF29157.1"/>
    <property type="molecule type" value="Genomic_DNA"/>
</dbReference>
<evidence type="ECO:0000256" key="1">
    <source>
        <dbReference type="SAM" id="Phobius"/>
    </source>
</evidence>
<keyword evidence="1" id="KW-1133">Transmembrane helix</keyword>
<dbReference type="InterPro" id="IPR013783">
    <property type="entry name" value="Ig-like_fold"/>
</dbReference>
<sequence>MLNLQYSLNGVDWLDYDEAVSLGDINVGADVTVYFRAKVNGSVRGDVLNIVNITTDVDDARGNFTANETVNVMADTTLVVIKDAEIKELNPGDTVHFIVTVIAGGSSDSLNVNLNDILDAKLLDVAGATYAVDGVNKGSWTGSIDLGNMLTGTAVTVDIWAKVLSSADRDVFNLVNVTSDEHPEGNISNTAVHVRIVDLAVDKLVNNSVPKYLDMIEYTIVVVNNGPDKSFNVTVGDLLPDGVKFISSNGQYNPDTGVWFVGDLDNNESAILKIVVQVIKVGNIINNVNVTGTGHDSNLTNNNDSVSVNVPESVLLNITKVANSTIIVAGENVGYTVVINNYGPSVASDVVLKDIFSSNELLNLQYSLNGVDWFNYNGSVSLGDINVGADVTVYFRAKVNGSVRGDVLNIVNITTDVDDARGNFTANETVNVIANTTLTVIKDAEIKALNPGDTAHFVITVIAGGSSDSLNVNLEDILDAGLLDVKSATYRINGGNLTNYTQIISLGNMHTGSKIVVDIYAAILNTTGQDIFNCVNVTSDEHPEGNTSNTTIHVNIADLEIIKIVNNATPNYGDEITYTITVRNNGPDNSTNVKVSEVLADNFKFISANASKGYYNLTNGIWVVGNLTNNETAKLVITVKIIKTGFIQNNVSVNGTGFDPNVTNNNATVNITVPQTADLSVVKIVNVDRVSVGNRITYTIVVKNNGPDTALDVYAVDKLSDALKFVSYKASVGVYDPATGIWTIGNLTNKSNATLEITCIVLKTGVISNEVFVNGSTVDLNMTNNYGNVSVTVIPAPAPVHPADKDIMTSDEVARGVDAMAKTGNPILALLVVLIFGIFGFGVSRRKK</sequence>
<gene>
    <name evidence="3" type="ORF">BN522_01031</name>
</gene>
<dbReference type="PANTHER" id="PTHR34819">
    <property type="entry name" value="LARGE CYSTEINE-RICH PERIPLASMIC PROTEIN OMCB"/>
    <property type="match status" value="1"/>
</dbReference>
<feature type="domain" description="DUF11" evidence="2">
    <location>
        <begin position="198"/>
        <end position="308"/>
    </location>
</feature>
<evidence type="ECO:0000259" key="2">
    <source>
        <dbReference type="Pfam" id="PF01345"/>
    </source>
</evidence>
<dbReference type="Gene3D" id="2.60.40.3080">
    <property type="match status" value="1"/>
</dbReference>
<keyword evidence="1" id="KW-0812">Transmembrane</keyword>
<reference evidence="3" key="1">
    <citation type="submission" date="2012-11" db="EMBL/GenBank/DDBJ databases">
        <title>Dependencies among metagenomic species, viruses, plasmids and units of genetic variation.</title>
        <authorList>
            <person name="Nielsen H.B."/>
            <person name="Almeida M."/>
            <person name="Juncker A.S."/>
            <person name="Rasmussen S."/>
            <person name="Li J."/>
            <person name="Sunagawa S."/>
            <person name="Plichta D."/>
            <person name="Gautier L."/>
            <person name="Le Chatelier E."/>
            <person name="Peletier E."/>
            <person name="Bonde I."/>
            <person name="Nielsen T."/>
            <person name="Manichanh C."/>
            <person name="Arumugam M."/>
            <person name="Batto J."/>
            <person name="Santos M.B.Q.D."/>
            <person name="Blom N."/>
            <person name="Borruel N."/>
            <person name="Burgdorf K.S."/>
            <person name="Boumezbeur F."/>
            <person name="Casellas F."/>
            <person name="Dore J."/>
            <person name="Guarner F."/>
            <person name="Hansen T."/>
            <person name="Hildebrand F."/>
            <person name="Kaas R.S."/>
            <person name="Kennedy S."/>
            <person name="Kristiansen K."/>
            <person name="Kultima J.R."/>
            <person name="Leonard P."/>
            <person name="Levenez F."/>
            <person name="Lund O."/>
            <person name="Moumen B."/>
            <person name="Le Paslier D."/>
            <person name="Pons N."/>
            <person name="Pedersen O."/>
            <person name="Prifti E."/>
            <person name="Qin J."/>
            <person name="Raes J."/>
            <person name="Tap J."/>
            <person name="Tims S."/>
            <person name="Ussery D.W."/>
            <person name="Yamada T."/>
            <person name="MetaHit consortium"/>
            <person name="Renault P."/>
            <person name="Sicheritz-Ponten T."/>
            <person name="Bork P."/>
            <person name="Wang J."/>
            <person name="Brunak S."/>
            <person name="Ehrlich S.D."/>
        </authorList>
    </citation>
    <scope>NUCLEOTIDE SEQUENCE [LARGE SCALE GENOMIC DNA]</scope>
</reference>
<feature type="domain" description="DUF11" evidence="2">
    <location>
        <begin position="558"/>
        <end position="671"/>
    </location>
</feature>
<proteinExistence type="predicted"/>
<dbReference type="PANTHER" id="PTHR34819:SF3">
    <property type="entry name" value="CELL SURFACE PROTEIN"/>
    <property type="match status" value="1"/>
</dbReference>
<accession>R7PX74</accession>
<feature type="domain" description="DUF11" evidence="2">
    <location>
        <begin position="316"/>
        <end position="428"/>
    </location>
</feature>
<evidence type="ECO:0000313" key="3">
    <source>
        <dbReference type="EMBL" id="CDF29157.1"/>
    </source>
</evidence>
<organism evidence="3 4">
    <name type="scientific">Methanobrevibacter smithii CAG:186</name>
    <dbReference type="NCBI Taxonomy" id="1263088"/>
    <lineage>
        <taxon>Archaea</taxon>
        <taxon>Methanobacteriati</taxon>
        <taxon>Methanobacteriota</taxon>
        <taxon>Methanomada group</taxon>
        <taxon>Methanobacteria</taxon>
        <taxon>Methanobacteriales</taxon>
        <taxon>Methanobacteriaceae</taxon>
        <taxon>Methanobrevibacter</taxon>
    </lineage>
</organism>
<comment type="caution">
    <text evidence="3">The sequence shown here is derived from an EMBL/GenBank/DDBJ whole genome shotgun (WGS) entry which is preliminary data.</text>
</comment>
<evidence type="ECO:0000313" key="4">
    <source>
        <dbReference type="Proteomes" id="UP000018189"/>
    </source>
</evidence>
<dbReference type="Gene3D" id="2.60.40.1170">
    <property type="entry name" value="Mu homology domain, subdomain B"/>
    <property type="match status" value="1"/>
</dbReference>
<dbReference type="InterPro" id="IPR047589">
    <property type="entry name" value="DUF11_rpt"/>
</dbReference>
<dbReference type="Pfam" id="PF01345">
    <property type="entry name" value="DUF11"/>
    <property type="match status" value="6"/>
</dbReference>